<name>A0A182XR20_ANOQN</name>
<dbReference type="Proteomes" id="UP000076407">
    <property type="component" value="Unassembled WGS sequence"/>
</dbReference>
<proteinExistence type="predicted"/>
<evidence type="ECO:0000313" key="1">
    <source>
        <dbReference type="EnsemblMetazoa" id="AQUA014305-PA"/>
    </source>
</evidence>
<sequence length="62" mass="7056">MGYAGKHTNKHTQRALSRGKSCRFYSASTTNPRAFAEQTQARARSKLPDDVFFTIIPFTNFE</sequence>
<keyword evidence="2" id="KW-1185">Reference proteome</keyword>
<evidence type="ECO:0000313" key="2">
    <source>
        <dbReference type="Proteomes" id="UP000076407"/>
    </source>
</evidence>
<organism evidence="1 2">
    <name type="scientific">Anopheles quadriannulatus</name>
    <name type="common">Mosquito</name>
    <dbReference type="NCBI Taxonomy" id="34691"/>
    <lineage>
        <taxon>Eukaryota</taxon>
        <taxon>Metazoa</taxon>
        <taxon>Ecdysozoa</taxon>
        <taxon>Arthropoda</taxon>
        <taxon>Hexapoda</taxon>
        <taxon>Insecta</taxon>
        <taxon>Pterygota</taxon>
        <taxon>Neoptera</taxon>
        <taxon>Endopterygota</taxon>
        <taxon>Diptera</taxon>
        <taxon>Nematocera</taxon>
        <taxon>Culicoidea</taxon>
        <taxon>Culicidae</taxon>
        <taxon>Anophelinae</taxon>
        <taxon>Anopheles</taxon>
    </lineage>
</organism>
<dbReference type="EnsemblMetazoa" id="AQUA014305-RA">
    <property type="protein sequence ID" value="AQUA014305-PA"/>
    <property type="gene ID" value="AQUA014305"/>
</dbReference>
<dbReference type="VEuPathDB" id="VectorBase:AQUA014305"/>
<reference evidence="1" key="1">
    <citation type="submission" date="2020-05" db="UniProtKB">
        <authorList>
            <consortium name="EnsemblMetazoa"/>
        </authorList>
    </citation>
    <scope>IDENTIFICATION</scope>
    <source>
        <strain evidence="1">SANGQUA</strain>
    </source>
</reference>
<protein>
    <submittedName>
        <fullName evidence="1">Uncharacterized protein</fullName>
    </submittedName>
</protein>
<dbReference type="AlphaFoldDB" id="A0A182XR20"/>
<accession>A0A182XR20</accession>